<dbReference type="FunFam" id="3.40.50.300:FF:000042">
    <property type="entry name" value="Maltose/maltodextrin ABC transporter, ATP-binding protein"/>
    <property type="match status" value="1"/>
</dbReference>
<dbReference type="Gene3D" id="2.40.50.100">
    <property type="match status" value="1"/>
</dbReference>
<keyword evidence="3" id="KW-0813">Transport</keyword>
<dbReference type="RefSeq" id="WP_079606832.1">
    <property type="nucleotide sequence ID" value="NZ_LT670817.1"/>
</dbReference>
<dbReference type="SUPFAM" id="SSF52540">
    <property type="entry name" value="P-loop containing nucleoside triphosphate hydrolases"/>
    <property type="match status" value="1"/>
</dbReference>
<evidence type="ECO:0000256" key="1">
    <source>
        <dbReference type="ARBA" id="ARBA00004417"/>
    </source>
</evidence>
<comment type="function">
    <text evidence="6">Involved in beta-(1--&gt;2)glucan export. Transmembrane domains (TMD) form a pore in the inner membrane and the ATP-binding domain (NBD) is responsible for energy generation.</text>
</comment>
<keyword evidence="5 8" id="KW-0067">ATP-binding</keyword>
<dbReference type="InterPro" id="IPR050093">
    <property type="entry name" value="ABC_SmlMolc_Importer"/>
</dbReference>
<dbReference type="InterPro" id="IPR013611">
    <property type="entry name" value="Transp-assoc_OB_typ2"/>
</dbReference>
<dbReference type="SMART" id="SM00382">
    <property type="entry name" value="AAA"/>
    <property type="match status" value="1"/>
</dbReference>
<evidence type="ECO:0000256" key="2">
    <source>
        <dbReference type="ARBA" id="ARBA00005417"/>
    </source>
</evidence>
<dbReference type="GO" id="GO:0005524">
    <property type="term" value="F:ATP binding"/>
    <property type="evidence" value="ECO:0007669"/>
    <property type="project" value="UniProtKB-KW"/>
</dbReference>
<dbReference type="Gene3D" id="2.40.50.140">
    <property type="entry name" value="Nucleic acid-binding proteins"/>
    <property type="match status" value="1"/>
</dbReference>
<evidence type="ECO:0000256" key="6">
    <source>
        <dbReference type="ARBA" id="ARBA00024722"/>
    </source>
</evidence>
<evidence type="ECO:0000259" key="7">
    <source>
        <dbReference type="PROSITE" id="PS50893"/>
    </source>
</evidence>
<dbReference type="InterPro" id="IPR012340">
    <property type="entry name" value="NA-bd_OB-fold"/>
</dbReference>
<dbReference type="PROSITE" id="PS50893">
    <property type="entry name" value="ABC_TRANSPORTER_2"/>
    <property type="match status" value="1"/>
</dbReference>
<dbReference type="Pfam" id="PF08402">
    <property type="entry name" value="TOBE_2"/>
    <property type="match status" value="1"/>
</dbReference>
<evidence type="ECO:0000313" key="9">
    <source>
        <dbReference type="Proteomes" id="UP000189796"/>
    </source>
</evidence>
<dbReference type="InterPro" id="IPR017871">
    <property type="entry name" value="ABC_transporter-like_CS"/>
</dbReference>
<organism evidence="8 9">
    <name type="scientific">Bradyrhizobium erythrophlei</name>
    <dbReference type="NCBI Taxonomy" id="1437360"/>
    <lineage>
        <taxon>Bacteria</taxon>
        <taxon>Pseudomonadati</taxon>
        <taxon>Pseudomonadota</taxon>
        <taxon>Alphaproteobacteria</taxon>
        <taxon>Hyphomicrobiales</taxon>
        <taxon>Nitrobacteraceae</taxon>
        <taxon>Bradyrhizobium</taxon>
    </lineage>
</organism>
<dbReference type="PANTHER" id="PTHR42781">
    <property type="entry name" value="SPERMIDINE/PUTRESCINE IMPORT ATP-BINDING PROTEIN POTA"/>
    <property type="match status" value="1"/>
</dbReference>
<dbReference type="OrthoDB" id="9802264at2"/>
<dbReference type="PROSITE" id="PS00211">
    <property type="entry name" value="ABC_TRANSPORTER_1"/>
    <property type="match status" value="1"/>
</dbReference>
<evidence type="ECO:0000313" key="8">
    <source>
        <dbReference type="EMBL" id="SHI16387.1"/>
    </source>
</evidence>
<evidence type="ECO:0000256" key="5">
    <source>
        <dbReference type="ARBA" id="ARBA00022840"/>
    </source>
</evidence>
<dbReference type="AlphaFoldDB" id="A0A1M5YWE6"/>
<proteinExistence type="inferred from homology"/>
<accession>A0A1M5YWE6</accession>
<gene>
    <name evidence="8" type="ORF">SAMN05443248_8892</name>
</gene>
<dbReference type="InterPro" id="IPR003439">
    <property type="entry name" value="ABC_transporter-like_ATP-bd"/>
</dbReference>
<evidence type="ECO:0000256" key="3">
    <source>
        <dbReference type="ARBA" id="ARBA00022448"/>
    </source>
</evidence>
<dbReference type="GO" id="GO:0043190">
    <property type="term" value="C:ATP-binding cassette (ABC) transporter complex"/>
    <property type="evidence" value="ECO:0007669"/>
    <property type="project" value="InterPro"/>
</dbReference>
<feature type="domain" description="ABC transporter" evidence="7">
    <location>
        <begin position="4"/>
        <end position="234"/>
    </location>
</feature>
<keyword evidence="4" id="KW-0547">Nucleotide-binding</keyword>
<dbReference type="GO" id="GO:0016887">
    <property type="term" value="F:ATP hydrolysis activity"/>
    <property type="evidence" value="ECO:0007669"/>
    <property type="project" value="InterPro"/>
</dbReference>
<dbReference type="InterPro" id="IPR027417">
    <property type="entry name" value="P-loop_NTPase"/>
</dbReference>
<sequence length="367" mass="40020">MSKITLKNVVKRYDSSVAVREMSLEIEDGEFLALLGPSGCGKTTTLRMIAGFIEVSDGRIFFADQDVTDLPANRRNTGMVFQGFALFPHMTAAQNVAYGLEMRRVPKAETKERVAKVLDLVQLGGFAERMPRQLSGGQQQRVALARALVINPHVLLLDEPLSALDAKLRHEVRLQIRQLQQSLGLTTIFVTHDQEEALSLADRLVVMNAGRIEQIGSPADLYERPASPFVADFIGKTNFFKGTMTGDMFSTDFGLSLKVAPRVAAATLLGVRPEKIKIAKRSEAGPAGQGDINAIDGVVELVSYLGPSTEYCVRISGDHRVLVQQSNRVAAEGLEVGQPAVLTIPPEWCFMFKADANADDLKAVRPG</sequence>
<dbReference type="Gene3D" id="3.40.50.300">
    <property type="entry name" value="P-loop containing nucleotide triphosphate hydrolases"/>
    <property type="match status" value="1"/>
</dbReference>
<dbReference type="SUPFAM" id="SSF50331">
    <property type="entry name" value="MOP-like"/>
    <property type="match status" value="1"/>
</dbReference>
<comment type="similarity">
    <text evidence="2">Belongs to the ABC transporter superfamily.</text>
</comment>
<dbReference type="EMBL" id="LT670817">
    <property type="protein sequence ID" value="SHI16387.1"/>
    <property type="molecule type" value="Genomic_DNA"/>
</dbReference>
<dbReference type="Pfam" id="PF00005">
    <property type="entry name" value="ABC_tran"/>
    <property type="match status" value="1"/>
</dbReference>
<comment type="subcellular location">
    <subcellularLocation>
        <location evidence="1">Cell inner membrane</location>
        <topology evidence="1">Peripheral membrane protein</topology>
    </subcellularLocation>
</comment>
<dbReference type="Proteomes" id="UP000189796">
    <property type="component" value="Chromosome I"/>
</dbReference>
<evidence type="ECO:0000256" key="4">
    <source>
        <dbReference type="ARBA" id="ARBA00022741"/>
    </source>
</evidence>
<name>A0A1M5YWE6_9BRAD</name>
<dbReference type="InterPro" id="IPR008995">
    <property type="entry name" value="Mo/tungstate-bd_C_term_dom"/>
</dbReference>
<protein>
    <submittedName>
        <fullName evidence="8">Putative spermidine/putrescine transport system ATP-binding protein</fullName>
    </submittedName>
</protein>
<dbReference type="PANTHER" id="PTHR42781:SF4">
    <property type="entry name" value="SPERMIDINE_PUTRESCINE IMPORT ATP-BINDING PROTEIN POTA"/>
    <property type="match status" value="1"/>
</dbReference>
<dbReference type="GO" id="GO:0140359">
    <property type="term" value="F:ABC-type transporter activity"/>
    <property type="evidence" value="ECO:0007669"/>
    <property type="project" value="UniProtKB-ARBA"/>
</dbReference>
<reference evidence="8 9" key="1">
    <citation type="submission" date="2016-11" db="EMBL/GenBank/DDBJ databases">
        <authorList>
            <person name="Jaros S."/>
            <person name="Januszkiewicz K."/>
            <person name="Wedrychowicz H."/>
        </authorList>
    </citation>
    <scope>NUCLEOTIDE SEQUENCE [LARGE SCALE GENOMIC DNA]</scope>
    <source>
        <strain evidence="8 9">GAS138</strain>
    </source>
</reference>
<dbReference type="InterPro" id="IPR003593">
    <property type="entry name" value="AAA+_ATPase"/>
</dbReference>